<comment type="similarity">
    <text evidence="2 3">Belongs to the small heat shock protein (HSP20) family.</text>
</comment>
<proteinExistence type="inferred from homology"/>
<feature type="domain" description="SHSP" evidence="4">
    <location>
        <begin position="25"/>
        <end position="142"/>
    </location>
</feature>
<dbReference type="PROSITE" id="PS01031">
    <property type="entry name" value="SHSP"/>
    <property type="match status" value="1"/>
</dbReference>
<evidence type="ECO:0000313" key="6">
    <source>
        <dbReference type="Proteomes" id="UP000306102"/>
    </source>
</evidence>
<name>A0A4S4EF73_CAMSN</name>
<sequence length="183" mass="21327">MEMAFPTLARIVMDRGVAVSDYLRIEGSPVLGYYSPKAEIHWTKTIDQQHIPGLKSGDIKVQVEGDNVLVISGERKREEQKDGAKYLRMERRDGKLMRKFLLLENANTDQISTFCQDDTVTSYYRWTFVKPSPETRRNVQHHRKVAGVSPKVHRSIKNINRSRRNIQNVHWTLRTSLEIHRNV</sequence>
<dbReference type="EMBL" id="SDRB02005229">
    <property type="protein sequence ID" value="THG14574.1"/>
    <property type="molecule type" value="Genomic_DNA"/>
</dbReference>
<organism evidence="5 6">
    <name type="scientific">Camellia sinensis var. sinensis</name>
    <name type="common">China tea</name>
    <dbReference type="NCBI Taxonomy" id="542762"/>
    <lineage>
        <taxon>Eukaryota</taxon>
        <taxon>Viridiplantae</taxon>
        <taxon>Streptophyta</taxon>
        <taxon>Embryophyta</taxon>
        <taxon>Tracheophyta</taxon>
        <taxon>Spermatophyta</taxon>
        <taxon>Magnoliopsida</taxon>
        <taxon>eudicotyledons</taxon>
        <taxon>Gunneridae</taxon>
        <taxon>Pentapetalae</taxon>
        <taxon>asterids</taxon>
        <taxon>Ericales</taxon>
        <taxon>Theaceae</taxon>
        <taxon>Camellia</taxon>
    </lineage>
</organism>
<dbReference type="STRING" id="542762.A0A4S4EF73"/>
<dbReference type="Gene3D" id="2.60.40.790">
    <property type="match status" value="1"/>
</dbReference>
<dbReference type="Proteomes" id="UP000306102">
    <property type="component" value="Unassembled WGS sequence"/>
</dbReference>
<dbReference type="PANTHER" id="PTHR11527">
    <property type="entry name" value="HEAT-SHOCK PROTEIN 20 FAMILY MEMBER"/>
    <property type="match status" value="1"/>
</dbReference>
<dbReference type="InterPro" id="IPR008978">
    <property type="entry name" value="HSP20-like_chaperone"/>
</dbReference>
<reference evidence="5 6" key="1">
    <citation type="journal article" date="2018" name="Proc. Natl. Acad. Sci. U.S.A.">
        <title>Draft genome sequence of Camellia sinensis var. sinensis provides insights into the evolution of the tea genome and tea quality.</title>
        <authorList>
            <person name="Wei C."/>
            <person name="Yang H."/>
            <person name="Wang S."/>
            <person name="Zhao J."/>
            <person name="Liu C."/>
            <person name="Gao L."/>
            <person name="Xia E."/>
            <person name="Lu Y."/>
            <person name="Tai Y."/>
            <person name="She G."/>
            <person name="Sun J."/>
            <person name="Cao H."/>
            <person name="Tong W."/>
            <person name="Gao Q."/>
            <person name="Li Y."/>
            <person name="Deng W."/>
            <person name="Jiang X."/>
            <person name="Wang W."/>
            <person name="Chen Q."/>
            <person name="Zhang S."/>
            <person name="Li H."/>
            <person name="Wu J."/>
            <person name="Wang P."/>
            <person name="Li P."/>
            <person name="Shi C."/>
            <person name="Zheng F."/>
            <person name="Jian J."/>
            <person name="Huang B."/>
            <person name="Shan D."/>
            <person name="Shi M."/>
            <person name="Fang C."/>
            <person name="Yue Y."/>
            <person name="Li F."/>
            <person name="Li D."/>
            <person name="Wei S."/>
            <person name="Han B."/>
            <person name="Jiang C."/>
            <person name="Yin Y."/>
            <person name="Xia T."/>
            <person name="Zhang Z."/>
            <person name="Bennetzen J.L."/>
            <person name="Zhao S."/>
            <person name="Wan X."/>
        </authorList>
    </citation>
    <scope>NUCLEOTIDE SEQUENCE [LARGE SCALE GENOMIC DNA]</scope>
    <source>
        <strain evidence="6">cv. Shuchazao</strain>
        <tissue evidence="5">Leaf</tissue>
    </source>
</reference>
<dbReference type="Pfam" id="PF00011">
    <property type="entry name" value="HSP20"/>
    <property type="match status" value="1"/>
</dbReference>
<dbReference type="InterPro" id="IPR002068">
    <property type="entry name" value="A-crystallin/Hsp20_dom"/>
</dbReference>
<accession>A0A4S4EF73</accession>
<comment type="caution">
    <text evidence="5">The sequence shown here is derived from an EMBL/GenBank/DDBJ whole genome shotgun (WGS) entry which is preliminary data.</text>
</comment>
<evidence type="ECO:0000259" key="4">
    <source>
        <dbReference type="PROSITE" id="PS01031"/>
    </source>
</evidence>
<keyword evidence="1" id="KW-0346">Stress response</keyword>
<keyword evidence="6" id="KW-1185">Reference proteome</keyword>
<dbReference type="SUPFAM" id="SSF49764">
    <property type="entry name" value="HSP20-like chaperones"/>
    <property type="match status" value="1"/>
</dbReference>
<dbReference type="InterPro" id="IPR031107">
    <property type="entry name" value="Small_HSP"/>
</dbReference>
<evidence type="ECO:0000256" key="3">
    <source>
        <dbReference type="RuleBase" id="RU003616"/>
    </source>
</evidence>
<gene>
    <name evidence="5" type="ORF">TEA_004980</name>
</gene>
<dbReference type="AlphaFoldDB" id="A0A4S4EF73"/>
<evidence type="ECO:0000256" key="1">
    <source>
        <dbReference type="ARBA" id="ARBA00023016"/>
    </source>
</evidence>
<evidence type="ECO:0000256" key="2">
    <source>
        <dbReference type="PROSITE-ProRule" id="PRU00285"/>
    </source>
</evidence>
<evidence type="ECO:0000313" key="5">
    <source>
        <dbReference type="EMBL" id="THG14574.1"/>
    </source>
</evidence>
<protein>
    <recommendedName>
        <fullName evidence="4">SHSP domain-containing protein</fullName>
    </recommendedName>
</protein>